<evidence type="ECO:0000313" key="3">
    <source>
        <dbReference type="EMBL" id="PXV64977.1"/>
    </source>
</evidence>
<feature type="compositionally biased region" description="Pro residues" evidence="1">
    <location>
        <begin position="457"/>
        <end position="468"/>
    </location>
</feature>
<organism evidence="3 4">
    <name type="scientific">Sinimarinibacterium flocculans</name>
    <dbReference type="NCBI Taxonomy" id="985250"/>
    <lineage>
        <taxon>Bacteria</taxon>
        <taxon>Pseudomonadati</taxon>
        <taxon>Pseudomonadota</taxon>
        <taxon>Gammaproteobacteria</taxon>
        <taxon>Nevskiales</taxon>
        <taxon>Nevskiaceae</taxon>
        <taxon>Sinimarinibacterium</taxon>
    </lineage>
</organism>
<sequence length="733" mass="74681">MCFAVPAFHVLGRAPEREPQMRIVSLRSLLPGSVLVAALFLAACGGDGSLRSPDLPPLRLIGIGQLACTYPGGGTSIAVGQTANCAVVGDCTFERVNEDGSTSAIDGLCPDDLSFESSNPDVAPIDPDTGVVTGTSPGTTNITAGGGGVESSPITLTVNNACAEEIEISPLTATLISGQTTGTSQLYSAIVTFSDDTTFDVSTNANTTWTSSNEAVVTFAANQATAVPGLATQATATATATYSGNICGGPDPLVATASITVNPAQISGGADGICIETVPPAAVFTGCRADTGACLTPDQPIELAAGETRQLQIRGRFDNGEECNITSDATLSIEAGGEGVASVDELGELSGIGAGSTAVSATLDDVTVSRPVEVVVNQVLGQNSLQVFAKSGFQDSDAITLAEAQNLKFACVGANDLVQSGLGDTSRSPRGFLRAYAYAARCDSTALDENGDCTAVPEPPEGEAPPPASAEAFAAQALTQNVSNLPPKSTEPGADPLDDGIRWESVAGYWALNPASGQLECIQESSEPSGNVGDLFVEGERVIALDNLGMPVEPEPDPETGEVDLGALQANGVVYSDALVRIGFNCVTATYENPENPENSVTNGMTVLVLPVTNDILLGTSNDGTALCEALAPLFGSEPLLGLIEVTNVLSAVTSSLAPLLEALDPITGVIDVLVTTLLGILEPITAPLIGLLDGILIDPVLEPLVCYLLNGVESLLALLTGNEAVPQDCSAD</sequence>
<dbReference type="SUPFAM" id="SSF49373">
    <property type="entry name" value="Invasin/intimin cell-adhesion fragments"/>
    <property type="match status" value="1"/>
</dbReference>
<feature type="region of interest" description="Disordered" evidence="1">
    <location>
        <begin position="450"/>
        <end position="469"/>
    </location>
</feature>
<dbReference type="Proteomes" id="UP000248330">
    <property type="component" value="Unassembled WGS sequence"/>
</dbReference>
<feature type="domain" description="BIG2" evidence="2">
    <location>
        <begin position="289"/>
        <end position="373"/>
    </location>
</feature>
<keyword evidence="4" id="KW-1185">Reference proteome</keyword>
<evidence type="ECO:0000259" key="2">
    <source>
        <dbReference type="SMART" id="SM00635"/>
    </source>
</evidence>
<dbReference type="Gene3D" id="2.60.40.1080">
    <property type="match status" value="3"/>
</dbReference>
<dbReference type="InterPro" id="IPR003343">
    <property type="entry name" value="Big_2"/>
</dbReference>
<proteinExistence type="predicted"/>
<dbReference type="Pfam" id="PF02368">
    <property type="entry name" value="Big_2"/>
    <property type="match status" value="1"/>
</dbReference>
<dbReference type="AlphaFoldDB" id="A0A318E866"/>
<evidence type="ECO:0000313" key="4">
    <source>
        <dbReference type="Proteomes" id="UP000248330"/>
    </source>
</evidence>
<dbReference type="SMART" id="SM00635">
    <property type="entry name" value="BID_2"/>
    <property type="match status" value="2"/>
</dbReference>
<gene>
    <name evidence="3" type="ORF">C8D93_111149</name>
</gene>
<dbReference type="OrthoDB" id="5715313at2"/>
<dbReference type="InterPro" id="IPR008964">
    <property type="entry name" value="Invasin/intimin_cell_adhesion"/>
</dbReference>
<evidence type="ECO:0000256" key="1">
    <source>
        <dbReference type="SAM" id="MobiDB-lite"/>
    </source>
</evidence>
<comment type="caution">
    <text evidence="3">The sequence shown here is derived from an EMBL/GenBank/DDBJ whole genome shotgun (WGS) entry which is preliminary data.</text>
</comment>
<dbReference type="EMBL" id="QICN01000011">
    <property type="protein sequence ID" value="PXV64977.1"/>
    <property type="molecule type" value="Genomic_DNA"/>
</dbReference>
<reference evidence="3 4" key="1">
    <citation type="submission" date="2018-04" db="EMBL/GenBank/DDBJ databases">
        <title>Genomic Encyclopedia of Type Strains, Phase IV (KMG-IV): sequencing the most valuable type-strain genomes for metagenomic binning, comparative biology and taxonomic classification.</title>
        <authorList>
            <person name="Goeker M."/>
        </authorList>
    </citation>
    <scope>NUCLEOTIDE SEQUENCE [LARGE SCALE GENOMIC DNA]</scope>
    <source>
        <strain evidence="3 4">DSM 104150</strain>
    </source>
</reference>
<feature type="domain" description="BIG2" evidence="2">
    <location>
        <begin position="73"/>
        <end position="156"/>
    </location>
</feature>
<protein>
    <submittedName>
        <fullName evidence="3">Ig-like protein group 2</fullName>
    </submittedName>
</protein>
<name>A0A318E866_9GAMM</name>
<accession>A0A318E866</accession>